<evidence type="ECO:0000259" key="1">
    <source>
        <dbReference type="Pfam" id="PF04459"/>
    </source>
</evidence>
<dbReference type="EMBL" id="AP018449">
    <property type="protein sequence ID" value="BBB92977.1"/>
    <property type="molecule type" value="Genomic_DNA"/>
</dbReference>
<dbReference type="AlphaFoldDB" id="A0A348APH9"/>
<dbReference type="Pfam" id="PF19238">
    <property type="entry name" value="Radical_SAM_2"/>
    <property type="match status" value="1"/>
</dbReference>
<evidence type="ECO:0000259" key="3">
    <source>
        <dbReference type="Pfam" id="PF19238"/>
    </source>
</evidence>
<evidence type="ECO:0000259" key="2">
    <source>
        <dbReference type="Pfam" id="PF17820"/>
    </source>
</evidence>
<protein>
    <recommendedName>
        <fullName evidence="6">PDZ domain-containing protein</fullName>
    </recommendedName>
</protein>
<dbReference type="InterPro" id="IPR036034">
    <property type="entry name" value="PDZ_sf"/>
</dbReference>
<feature type="domain" description="Putative radical SAM N-terminal" evidence="3">
    <location>
        <begin position="68"/>
        <end position="218"/>
    </location>
</feature>
<feature type="domain" description="PDZ" evidence="2">
    <location>
        <begin position="6"/>
        <end position="55"/>
    </location>
</feature>
<dbReference type="InterPro" id="IPR045375">
    <property type="entry name" value="Put_radical_SAM-like_N"/>
</dbReference>
<keyword evidence="5" id="KW-1185">Reference proteome</keyword>
<name>A0A348APH9_9FIRM</name>
<evidence type="ECO:0000313" key="4">
    <source>
        <dbReference type="EMBL" id="BBB92977.1"/>
    </source>
</evidence>
<gene>
    <name evidence="4" type="ORF">MAMMFC1_03685</name>
</gene>
<dbReference type="KEGG" id="mana:MAMMFC1_03685"/>
<organism evidence="4 5">
    <name type="scientific">Methylomusa anaerophila</name>
    <dbReference type="NCBI Taxonomy" id="1930071"/>
    <lineage>
        <taxon>Bacteria</taxon>
        <taxon>Bacillati</taxon>
        <taxon>Bacillota</taxon>
        <taxon>Negativicutes</taxon>
        <taxon>Selenomonadales</taxon>
        <taxon>Sporomusaceae</taxon>
        <taxon>Methylomusa</taxon>
    </lineage>
</organism>
<reference evidence="4 5" key="1">
    <citation type="journal article" date="2018" name="Int. J. Syst. Evol. Microbiol.">
        <title>Methylomusa anaerophila gen. nov., sp. nov., an anaerobic methanol-utilizing bacterium isolated from a microbial fuel cell.</title>
        <authorList>
            <person name="Amano N."/>
            <person name="Yamamuro A."/>
            <person name="Miyahara M."/>
            <person name="Kouzuma A."/>
            <person name="Abe T."/>
            <person name="Watanabe K."/>
        </authorList>
    </citation>
    <scope>NUCLEOTIDE SEQUENCE [LARGE SCALE GENOMIC DNA]</scope>
    <source>
        <strain evidence="4 5">MMFC1</strain>
    </source>
</reference>
<evidence type="ECO:0000313" key="5">
    <source>
        <dbReference type="Proteomes" id="UP000276437"/>
    </source>
</evidence>
<dbReference type="InterPro" id="IPR058240">
    <property type="entry name" value="rSAM_sf"/>
</dbReference>
<dbReference type="SUPFAM" id="SSF102114">
    <property type="entry name" value="Radical SAM enzymes"/>
    <property type="match status" value="1"/>
</dbReference>
<sequence length="435" mass="49057">MPYKGIIAGVVPHSIAAETGLLPGDRLIAVNHRNVRDLIDLSFALSDQRVELLVEKQNGQQQLITIEKDYDQDLGIEFESAVFDKIRQCVNHCIFCFVDQMPPGMRESLYIKDDDYRLSFLYGNFITLTNLRLSDMRRIRQLHLSPLYISVHTTNGPLRAKMLGNERAASIMEQINILAANGVEMHTQIVLCPGINNTNELDKTIGDLFNIYPSVLSIAIVPVGLTKFRKNCYPLHCFTAEQARSTISQVNQWQEKSRNTFGNTFVYLADEFYIQAGCPIPAYEYYDGFPQLENGVGIVRNFIEDWKQSPGNSTLYAKPLYIDVVCGKSAEKIIKPLLAELTIPNLYTRLIAVENEFFGNNVTVTGLLTGGDILEQLQQLAGPRTGVIIPGIAFRRGEHVFLDGMTLDELYRNLGNELRIAYNGSDLKELLCNWH</sequence>
<dbReference type="Pfam" id="PF04459">
    <property type="entry name" value="DUF512"/>
    <property type="match status" value="1"/>
</dbReference>
<dbReference type="RefSeq" id="WP_126309861.1">
    <property type="nucleotide sequence ID" value="NZ_AP018449.1"/>
</dbReference>
<dbReference type="OrthoDB" id="9774724at2"/>
<dbReference type="Pfam" id="PF17820">
    <property type="entry name" value="PDZ_6"/>
    <property type="match status" value="1"/>
</dbReference>
<dbReference type="InterPro" id="IPR007549">
    <property type="entry name" value="DUF512"/>
</dbReference>
<dbReference type="InterPro" id="IPR041489">
    <property type="entry name" value="PDZ_6"/>
</dbReference>
<proteinExistence type="predicted"/>
<dbReference type="Gene3D" id="2.30.42.10">
    <property type="match status" value="1"/>
</dbReference>
<evidence type="ECO:0008006" key="6">
    <source>
        <dbReference type="Google" id="ProtNLM"/>
    </source>
</evidence>
<accession>A0A348APH9</accession>
<dbReference type="SUPFAM" id="SSF50156">
    <property type="entry name" value="PDZ domain-like"/>
    <property type="match status" value="1"/>
</dbReference>
<dbReference type="Proteomes" id="UP000276437">
    <property type="component" value="Chromosome"/>
</dbReference>
<feature type="domain" description="DUF512" evidence="1">
    <location>
        <begin position="221"/>
        <end position="420"/>
    </location>
</feature>